<evidence type="ECO:0000313" key="3">
    <source>
        <dbReference type="EMBL" id="CAF4800389.1"/>
    </source>
</evidence>
<accession>A0A8S2YYG7</accession>
<dbReference type="Proteomes" id="UP000681720">
    <property type="component" value="Unassembled WGS sequence"/>
</dbReference>
<proteinExistence type="predicted"/>
<protein>
    <submittedName>
        <fullName evidence="2">Uncharacterized protein</fullName>
    </submittedName>
</protein>
<dbReference type="Proteomes" id="UP000676336">
    <property type="component" value="Unassembled WGS sequence"/>
</dbReference>
<dbReference type="EMBL" id="CAJOBH010076332">
    <property type="protein sequence ID" value="CAF4495995.1"/>
    <property type="molecule type" value="Genomic_DNA"/>
</dbReference>
<name>A0A8S2YYG7_9BILA</name>
<dbReference type="EMBL" id="CAJOBI010101044">
    <property type="protein sequence ID" value="CAF4587931.1"/>
    <property type="molecule type" value="Genomic_DNA"/>
</dbReference>
<evidence type="ECO:0000313" key="2">
    <source>
        <dbReference type="EMBL" id="CAF4587931.1"/>
    </source>
</evidence>
<organism evidence="2 4">
    <name type="scientific">Rotaria magnacalcarata</name>
    <dbReference type="NCBI Taxonomy" id="392030"/>
    <lineage>
        <taxon>Eukaryota</taxon>
        <taxon>Metazoa</taxon>
        <taxon>Spiralia</taxon>
        <taxon>Gnathifera</taxon>
        <taxon>Rotifera</taxon>
        <taxon>Eurotatoria</taxon>
        <taxon>Bdelloidea</taxon>
        <taxon>Philodinida</taxon>
        <taxon>Philodinidae</taxon>
        <taxon>Rotaria</taxon>
    </lineage>
</organism>
<gene>
    <name evidence="1" type="ORF">BYL167_LOCUS35786</name>
    <name evidence="3" type="ORF">GIL414_LOCUS47132</name>
    <name evidence="2" type="ORF">SMN809_LOCUS38556</name>
</gene>
<comment type="caution">
    <text evidence="2">The sequence shown here is derived from an EMBL/GenBank/DDBJ whole genome shotgun (WGS) entry which is preliminary data.</text>
</comment>
<dbReference type="EMBL" id="CAJOBJ010149743">
    <property type="protein sequence ID" value="CAF4800389.1"/>
    <property type="molecule type" value="Genomic_DNA"/>
</dbReference>
<dbReference type="AlphaFoldDB" id="A0A8S2YYG7"/>
<evidence type="ECO:0000313" key="1">
    <source>
        <dbReference type="EMBL" id="CAF4495995.1"/>
    </source>
</evidence>
<evidence type="ECO:0000313" key="4">
    <source>
        <dbReference type="Proteomes" id="UP000676336"/>
    </source>
</evidence>
<reference evidence="2" key="1">
    <citation type="submission" date="2021-02" db="EMBL/GenBank/DDBJ databases">
        <authorList>
            <person name="Nowell W R."/>
        </authorList>
    </citation>
    <scope>NUCLEOTIDE SEQUENCE</scope>
</reference>
<sequence length="34" mass="4087">MADKKDENRRPPSVVNFLNEFQRLFKSHELKQIA</sequence>
<dbReference type="Proteomes" id="UP000681967">
    <property type="component" value="Unassembled WGS sequence"/>
</dbReference>
<feature type="non-terminal residue" evidence="2">
    <location>
        <position position="34"/>
    </location>
</feature>